<dbReference type="Pfam" id="PF07000">
    <property type="entry name" value="DUF1308"/>
    <property type="match status" value="1"/>
</dbReference>
<evidence type="ECO:0000313" key="2">
    <source>
        <dbReference type="EMBL" id="WOL16877.1"/>
    </source>
</evidence>
<protein>
    <submittedName>
        <fullName evidence="2">UPF0415 protein</fullName>
    </submittedName>
</protein>
<name>A0AAQ3L4Q5_9LILI</name>
<feature type="domain" description="DUF1308" evidence="1">
    <location>
        <begin position="268"/>
        <end position="434"/>
    </location>
</feature>
<reference evidence="2 3" key="1">
    <citation type="submission" date="2023-10" db="EMBL/GenBank/DDBJ databases">
        <title>Chromosome-scale genome assembly provides insights into flower coloration mechanisms of Canna indica.</title>
        <authorList>
            <person name="Li C."/>
        </authorList>
    </citation>
    <scope>NUCLEOTIDE SEQUENCE [LARGE SCALE GENOMIC DNA]</scope>
    <source>
        <tissue evidence="2">Flower</tissue>
    </source>
</reference>
<evidence type="ECO:0000313" key="3">
    <source>
        <dbReference type="Proteomes" id="UP001327560"/>
    </source>
</evidence>
<dbReference type="PANTHER" id="PTHR13379:SF0">
    <property type="entry name" value="UPF0415 PROTEIN C7ORF25"/>
    <property type="match status" value="1"/>
</dbReference>
<dbReference type="AlphaFoldDB" id="A0AAQ3L4Q5"/>
<proteinExistence type="predicted"/>
<evidence type="ECO:0000259" key="1">
    <source>
        <dbReference type="Pfam" id="PF07000"/>
    </source>
</evidence>
<dbReference type="Proteomes" id="UP001327560">
    <property type="component" value="Chromosome 8"/>
</dbReference>
<organism evidence="2 3">
    <name type="scientific">Canna indica</name>
    <name type="common">Indian-shot</name>
    <dbReference type="NCBI Taxonomy" id="4628"/>
    <lineage>
        <taxon>Eukaryota</taxon>
        <taxon>Viridiplantae</taxon>
        <taxon>Streptophyta</taxon>
        <taxon>Embryophyta</taxon>
        <taxon>Tracheophyta</taxon>
        <taxon>Spermatophyta</taxon>
        <taxon>Magnoliopsida</taxon>
        <taxon>Liliopsida</taxon>
        <taxon>Zingiberales</taxon>
        <taxon>Cannaceae</taxon>
        <taxon>Canna</taxon>
    </lineage>
</organism>
<dbReference type="EMBL" id="CP136897">
    <property type="protein sequence ID" value="WOL16877.1"/>
    <property type="molecule type" value="Genomic_DNA"/>
</dbReference>
<sequence>MPTEAEAHRLAAGDSQIRQAESRCLTLRHRLLNSRLPASSYLSLLRLLDAELRSLSRLFSSPPSSLPLSSNVGYLESIARLLLHPSIRCVSRVSRPVPPAAASDSDHSIHVDLVCTFHRRPAWFVVSDRNPAYLSWLGSKGLRARVDRVTAAARSAGVLKPASVLFVFSRGVRDYVSTNLVDDFGAIEIDLFRNEEDDVFEELEDGWIGVRSSGNVNSRVFEIKIGCDIGKDEMCSLQVVDDREEAGGLDDRFEFFISKMNVDSADAVNFDTTSLVALLSGISNGGCERLMKSPEVEMRARFKGNYEFVMAQVTSELQNPILAELGDMIAGKKGIICASVHSEFQELVRMCGGPNERLRAHRLIKRLQVVPDSPSERVMNLPTTRKMALKNKIVFGTGDYWQAPTLTANTGFIRAVSQTSMSLLTIEHRPRALTGD</sequence>
<dbReference type="PANTHER" id="PTHR13379">
    <property type="entry name" value="UNCHARACTERIZED DUF1308"/>
    <property type="match status" value="1"/>
</dbReference>
<dbReference type="InterPro" id="IPR010733">
    <property type="entry name" value="DUF1308"/>
</dbReference>
<accession>A0AAQ3L4Q5</accession>
<keyword evidence="3" id="KW-1185">Reference proteome</keyword>
<gene>
    <name evidence="2" type="ORF">Cni_G25665</name>
</gene>